<dbReference type="AlphaFoldDB" id="A0AAV7IXK7"/>
<dbReference type="EMBL" id="JAHXZJ010000316">
    <property type="protein sequence ID" value="KAH0562071.1"/>
    <property type="molecule type" value="Genomic_DNA"/>
</dbReference>
<dbReference type="Proteomes" id="UP000826195">
    <property type="component" value="Unassembled WGS sequence"/>
</dbReference>
<protein>
    <submittedName>
        <fullName evidence="1">Uncharacterized protein</fullName>
    </submittedName>
</protein>
<reference evidence="1 2" key="1">
    <citation type="journal article" date="2021" name="J. Hered.">
        <title>A chromosome-level genome assembly of the parasitoid wasp, Cotesia glomerata (Hymenoptera: Braconidae).</title>
        <authorList>
            <person name="Pinto B.J."/>
            <person name="Weis J.J."/>
            <person name="Gamble T."/>
            <person name="Ode P.J."/>
            <person name="Paul R."/>
            <person name="Zaspel J.M."/>
        </authorList>
    </citation>
    <scope>NUCLEOTIDE SEQUENCE [LARGE SCALE GENOMIC DNA]</scope>
    <source>
        <strain evidence="1">CgM1</strain>
    </source>
</reference>
<organism evidence="1 2">
    <name type="scientific">Cotesia glomerata</name>
    <name type="common">Lepidopteran parasitic wasp</name>
    <name type="synonym">Apanteles glomeratus</name>
    <dbReference type="NCBI Taxonomy" id="32391"/>
    <lineage>
        <taxon>Eukaryota</taxon>
        <taxon>Metazoa</taxon>
        <taxon>Ecdysozoa</taxon>
        <taxon>Arthropoda</taxon>
        <taxon>Hexapoda</taxon>
        <taxon>Insecta</taxon>
        <taxon>Pterygota</taxon>
        <taxon>Neoptera</taxon>
        <taxon>Endopterygota</taxon>
        <taxon>Hymenoptera</taxon>
        <taxon>Apocrita</taxon>
        <taxon>Ichneumonoidea</taxon>
        <taxon>Braconidae</taxon>
        <taxon>Microgastrinae</taxon>
        <taxon>Cotesia</taxon>
    </lineage>
</organism>
<sequence length="233" mass="26844">MIDAGRCLSTIGGMSSRPLETLLGSFFRTFVTSAGAQKRLSPDAWRVTRICRSDFRRQRWLCRAVVCSKFMNFLSDELPLWRLLLLWLSVPMFATWESYHAFKVGWSQHSIDFGKKKRMSFTVVDLLKQICPVAGSRFNEFLIIDVVVDFILRFYFGSFLINRASIVDLNVREISRFLVDGECLVSCVLLMCSESSKSFGEFFPFCRFVSVSLFLIFAKQRVKRSIIDADWAG</sequence>
<comment type="caution">
    <text evidence="1">The sequence shown here is derived from an EMBL/GenBank/DDBJ whole genome shotgun (WGS) entry which is preliminary data.</text>
</comment>
<keyword evidence="2" id="KW-1185">Reference proteome</keyword>
<evidence type="ECO:0000313" key="2">
    <source>
        <dbReference type="Proteomes" id="UP000826195"/>
    </source>
</evidence>
<proteinExistence type="predicted"/>
<evidence type="ECO:0000313" key="1">
    <source>
        <dbReference type="EMBL" id="KAH0562071.1"/>
    </source>
</evidence>
<name>A0AAV7IXK7_COTGL</name>
<accession>A0AAV7IXK7</accession>
<gene>
    <name evidence="1" type="ORF">KQX54_000154</name>
</gene>